<dbReference type="EMBL" id="JAJTJA010000013">
    <property type="protein sequence ID" value="KAH8690765.1"/>
    <property type="molecule type" value="Genomic_DNA"/>
</dbReference>
<organism evidence="1 2">
    <name type="scientific">Talaromyces proteolyticus</name>
    <dbReference type="NCBI Taxonomy" id="1131652"/>
    <lineage>
        <taxon>Eukaryota</taxon>
        <taxon>Fungi</taxon>
        <taxon>Dikarya</taxon>
        <taxon>Ascomycota</taxon>
        <taxon>Pezizomycotina</taxon>
        <taxon>Eurotiomycetes</taxon>
        <taxon>Eurotiomycetidae</taxon>
        <taxon>Eurotiales</taxon>
        <taxon>Trichocomaceae</taxon>
        <taxon>Talaromyces</taxon>
        <taxon>Talaromyces sect. Bacilispori</taxon>
    </lineage>
</organism>
<reference evidence="1" key="1">
    <citation type="submission" date="2021-12" db="EMBL/GenBank/DDBJ databases">
        <title>Convergent genome expansion in fungi linked to evolution of root-endophyte symbiosis.</title>
        <authorList>
            <consortium name="DOE Joint Genome Institute"/>
            <person name="Ke Y.-H."/>
            <person name="Bonito G."/>
            <person name="Liao H.-L."/>
            <person name="Looney B."/>
            <person name="Rojas-Flechas A."/>
            <person name="Nash J."/>
            <person name="Hameed K."/>
            <person name="Schadt C."/>
            <person name="Martin F."/>
            <person name="Crous P.W."/>
            <person name="Miettinen O."/>
            <person name="Magnuson J.K."/>
            <person name="Labbe J."/>
            <person name="Jacobson D."/>
            <person name="Doktycz M.J."/>
            <person name="Veneault-Fourrey C."/>
            <person name="Kuo A."/>
            <person name="Mondo S."/>
            <person name="Calhoun S."/>
            <person name="Riley R."/>
            <person name="Ohm R."/>
            <person name="LaButti K."/>
            <person name="Andreopoulos B."/>
            <person name="Pangilinan J."/>
            <person name="Nolan M."/>
            <person name="Tritt A."/>
            <person name="Clum A."/>
            <person name="Lipzen A."/>
            <person name="Daum C."/>
            <person name="Barry K."/>
            <person name="Grigoriev I.V."/>
            <person name="Vilgalys R."/>
        </authorList>
    </citation>
    <scope>NUCLEOTIDE SEQUENCE</scope>
    <source>
        <strain evidence="1">PMI_201</strain>
    </source>
</reference>
<accession>A0AAD4KFI0</accession>
<dbReference type="AlphaFoldDB" id="A0AAD4KFI0"/>
<proteinExistence type="predicted"/>
<dbReference type="Proteomes" id="UP001201262">
    <property type="component" value="Unassembled WGS sequence"/>
</dbReference>
<gene>
    <name evidence="1" type="ORF">BGW36DRAFT_389283</name>
</gene>
<evidence type="ECO:0000313" key="1">
    <source>
        <dbReference type="EMBL" id="KAH8690765.1"/>
    </source>
</evidence>
<protein>
    <recommendedName>
        <fullName evidence="3">F-box domain-containing protein</fullName>
    </recommendedName>
</protein>
<name>A0AAD4KFI0_9EURO</name>
<keyword evidence="2" id="KW-1185">Reference proteome</keyword>
<dbReference type="RefSeq" id="XP_046066961.1">
    <property type="nucleotide sequence ID" value="XM_046217327.1"/>
</dbReference>
<comment type="caution">
    <text evidence="1">The sequence shown here is derived from an EMBL/GenBank/DDBJ whole genome shotgun (WGS) entry which is preliminary data.</text>
</comment>
<evidence type="ECO:0000313" key="2">
    <source>
        <dbReference type="Proteomes" id="UP001201262"/>
    </source>
</evidence>
<dbReference type="GeneID" id="70247614"/>
<evidence type="ECO:0008006" key="3">
    <source>
        <dbReference type="Google" id="ProtNLM"/>
    </source>
</evidence>
<sequence length="470" mass="54271">MLAMEYQSAHSLLGCPVEVCYSIFSYLSRADLHDICLVHANLRTLAEPYLYSNIQFTWEEELQPQPITSLLRSLLRRPQLATYVSRVSLSGSYFHNPFFESRAPKILVSESELEELLGFVRKTTVPYRWTWLEELRNGTMNAFVAVLLSQPLRLTCLVIDGDFLWESQFIGLVFRSMICEPNAYNCGLRLDFSYLETVSLQTSYDHFRFYNNARNTADLLPIFYLPSIKRLSASIDNPKTFSWPAIHPPSSSRLHDLKLEYLRDPFLGQVLSATDQLKSLHWKWHFYEEVYDEQFRMRIIDLTQITKSISYVRETLTELVISATNHDDSDPLPLTIQGSMKGMSEFKKLTKLSIPVTFLMGGWSADLTKRIEDCLPQSLEFSTITDDLSANNEYRWRDHDLYNVLERWLKTYQASTPQLCDVKFIFHHPHENAALAPGLSGLTNKVRVRFQRVRSGGRGRLGGFGRGRST</sequence>